<dbReference type="Pfam" id="PF00756">
    <property type="entry name" value="Esterase"/>
    <property type="match status" value="1"/>
</dbReference>
<dbReference type="InterPro" id="IPR029058">
    <property type="entry name" value="AB_hydrolase_fold"/>
</dbReference>
<evidence type="ECO:0000313" key="1">
    <source>
        <dbReference type="EMBL" id="THF84185.1"/>
    </source>
</evidence>
<evidence type="ECO:0008006" key="3">
    <source>
        <dbReference type="Google" id="ProtNLM"/>
    </source>
</evidence>
<dbReference type="Gene3D" id="3.40.50.1820">
    <property type="entry name" value="alpha/beta hydrolase"/>
    <property type="match status" value="1"/>
</dbReference>
<organism evidence="1 2">
    <name type="scientific">Cohnella fermenti</name>
    <dbReference type="NCBI Taxonomy" id="2565925"/>
    <lineage>
        <taxon>Bacteria</taxon>
        <taxon>Bacillati</taxon>
        <taxon>Bacillota</taxon>
        <taxon>Bacilli</taxon>
        <taxon>Bacillales</taxon>
        <taxon>Paenibacillaceae</taxon>
        <taxon>Cohnella</taxon>
    </lineage>
</organism>
<name>A0A4S4C861_9BACL</name>
<dbReference type="PANTHER" id="PTHR48098">
    <property type="entry name" value="ENTEROCHELIN ESTERASE-RELATED"/>
    <property type="match status" value="1"/>
</dbReference>
<reference evidence="1 2" key="1">
    <citation type="submission" date="2019-04" db="EMBL/GenBank/DDBJ databases">
        <title>Cohnella sp. nov. isolated from preserved vegetables.</title>
        <authorList>
            <person name="Lin S.-Y."/>
            <person name="Hung M.-H."/>
            <person name="Young C.-C."/>
        </authorList>
    </citation>
    <scope>NUCLEOTIDE SEQUENCE [LARGE SCALE GENOMIC DNA]</scope>
    <source>
        <strain evidence="1 2">CC-MHH1044</strain>
    </source>
</reference>
<dbReference type="Proteomes" id="UP000310636">
    <property type="component" value="Unassembled WGS sequence"/>
</dbReference>
<dbReference type="RefSeq" id="WP_136368187.1">
    <property type="nucleotide sequence ID" value="NZ_SSOB01000002.1"/>
</dbReference>
<dbReference type="InterPro" id="IPR050583">
    <property type="entry name" value="Mycobacterial_A85_antigen"/>
</dbReference>
<dbReference type="OrthoDB" id="9803578at2"/>
<protein>
    <recommendedName>
        <fullName evidence="3">Esterase family protein</fullName>
    </recommendedName>
</protein>
<dbReference type="SUPFAM" id="SSF53474">
    <property type="entry name" value="alpha/beta-Hydrolases"/>
    <property type="match status" value="1"/>
</dbReference>
<keyword evidence="2" id="KW-1185">Reference proteome</keyword>
<comment type="caution">
    <text evidence="1">The sequence shown here is derived from an EMBL/GenBank/DDBJ whole genome shotgun (WGS) entry which is preliminary data.</text>
</comment>
<gene>
    <name evidence="1" type="ORF">E6C55_02495</name>
</gene>
<dbReference type="PANTHER" id="PTHR48098:SF1">
    <property type="entry name" value="DIACYLGLYCEROL ACYLTRANSFERASE_MYCOLYLTRANSFERASE AG85A"/>
    <property type="match status" value="1"/>
</dbReference>
<sequence>MSIVTMNFESQYLHSSHEVSIILPNRPRDVDARKYYAGGARYKVLWLLHGTFGDHTDWLRRTNIELYAGEKDLIVVMPSALNSNYSNWDRAMLGYGMYDYLTEELMPLIYNWFPASGKREDNFIAGLSMGGRGAIKYAVNHPDKFAAAAILSAAPVDFSALTEEDLTKDDPFSQRMKGMVDNAGGLDAFVNSNENVWAIMNALAGTGTLPKLLFACGTADKPIYDNLLLFQEHAGRIGLEAEFWTLEGFRHEWRFWDLAIQQALEFFGLEDSGASPF</sequence>
<evidence type="ECO:0000313" key="2">
    <source>
        <dbReference type="Proteomes" id="UP000310636"/>
    </source>
</evidence>
<dbReference type="InterPro" id="IPR000801">
    <property type="entry name" value="Esterase-like"/>
</dbReference>
<accession>A0A4S4C861</accession>
<dbReference type="EMBL" id="SSOB01000002">
    <property type="protein sequence ID" value="THF84185.1"/>
    <property type="molecule type" value="Genomic_DNA"/>
</dbReference>
<proteinExistence type="predicted"/>
<dbReference type="AlphaFoldDB" id="A0A4S4C861"/>
<dbReference type="GO" id="GO:0016747">
    <property type="term" value="F:acyltransferase activity, transferring groups other than amino-acyl groups"/>
    <property type="evidence" value="ECO:0007669"/>
    <property type="project" value="TreeGrafter"/>
</dbReference>